<evidence type="ECO:0000313" key="17">
    <source>
        <dbReference type="Proteomes" id="UP000037069"/>
    </source>
</evidence>
<evidence type="ECO:0000256" key="6">
    <source>
        <dbReference type="ARBA" id="ARBA00023015"/>
    </source>
</evidence>
<dbReference type="PANTHER" id="PTHR16515:SF49">
    <property type="entry name" value="GASTRULA ZINC FINGER PROTEIN XLCGF49.1-LIKE-RELATED"/>
    <property type="match status" value="1"/>
</dbReference>
<dbReference type="GO" id="GO:0008270">
    <property type="term" value="F:zinc ion binding"/>
    <property type="evidence" value="ECO:0007669"/>
    <property type="project" value="UniProtKB-UniRule"/>
</dbReference>
<dbReference type="SUPFAM" id="SSF57716">
    <property type="entry name" value="Glucocorticoid receptor-like (DNA-binding domain)"/>
    <property type="match status" value="1"/>
</dbReference>
<dbReference type="Proteomes" id="UP000037069">
    <property type="component" value="Unassembled WGS sequence"/>
</dbReference>
<evidence type="ECO:0000256" key="3">
    <source>
        <dbReference type="ARBA" id="ARBA00022737"/>
    </source>
</evidence>
<dbReference type="SUPFAM" id="SSF57667">
    <property type="entry name" value="beta-beta-alpha zinc fingers"/>
    <property type="match status" value="3"/>
</dbReference>
<dbReference type="OrthoDB" id="6077919at2759"/>
<feature type="coiled-coil region" evidence="12">
    <location>
        <begin position="174"/>
        <end position="213"/>
    </location>
</feature>
<evidence type="ECO:0000256" key="12">
    <source>
        <dbReference type="SAM" id="Coils"/>
    </source>
</evidence>
<keyword evidence="4 10" id="KW-0863">Zinc-finger</keyword>
<dbReference type="OMA" id="DAVCLIC"/>
<dbReference type="GO" id="GO:0006355">
    <property type="term" value="P:regulation of DNA-templated transcription"/>
    <property type="evidence" value="ECO:0007669"/>
    <property type="project" value="UniProtKB-ARBA"/>
</dbReference>
<keyword evidence="9" id="KW-0539">Nucleus</keyword>
<dbReference type="GO" id="GO:0003677">
    <property type="term" value="F:DNA binding"/>
    <property type="evidence" value="ECO:0007669"/>
    <property type="project" value="UniProtKB-KW"/>
</dbReference>
<dbReference type="FunFam" id="3.30.160.60:FF:000110">
    <property type="entry name" value="Zinc finger protein-like"/>
    <property type="match status" value="1"/>
</dbReference>
<dbReference type="InterPro" id="IPR050331">
    <property type="entry name" value="Zinc_finger"/>
</dbReference>
<comment type="subcellular location">
    <subcellularLocation>
        <location evidence="1">Nucleus</location>
    </subcellularLocation>
</comment>
<evidence type="ECO:0000259" key="15">
    <source>
        <dbReference type="PROSITE" id="PS51915"/>
    </source>
</evidence>
<evidence type="ECO:0000256" key="9">
    <source>
        <dbReference type="ARBA" id="ARBA00023242"/>
    </source>
</evidence>
<keyword evidence="3" id="KW-0677">Repeat</keyword>
<keyword evidence="6" id="KW-0805">Transcription regulation</keyword>
<feature type="binding site" evidence="11">
    <location>
        <position position="63"/>
    </location>
    <ligand>
        <name>Zn(2+)</name>
        <dbReference type="ChEBI" id="CHEBI:29105"/>
    </ligand>
</feature>
<accession>A0A0L0C956</accession>
<reference evidence="16 17" key="1">
    <citation type="journal article" date="2015" name="Nat. Commun.">
        <title>Lucilia cuprina genome unlocks parasitic fly biology to underpin future interventions.</title>
        <authorList>
            <person name="Anstead C.A."/>
            <person name="Korhonen P.K."/>
            <person name="Young N.D."/>
            <person name="Hall R.S."/>
            <person name="Jex A.R."/>
            <person name="Murali S.C."/>
            <person name="Hughes D.S."/>
            <person name="Lee S.F."/>
            <person name="Perry T."/>
            <person name="Stroehlein A.J."/>
            <person name="Ansell B.R."/>
            <person name="Breugelmans B."/>
            <person name="Hofmann A."/>
            <person name="Qu J."/>
            <person name="Dugan S."/>
            <person name="Lee S.L."/>
            <person name="Chao H."/>
            <person name="Dinh H."/>
            <person name="Han Y."/>
            <person name="Doddapaneni H.V."/>
            <person name="Worley K.C."/>
            <person name="Muzny D.M."/>
            <person name="Ioannidis P."/>
            <person name="Waterhouse R.M."/>
            <person name="Zdobnov E.M."/>
            <person name="James P.J."/>
            <person name="Bagnall N.H."/>
            <person name="Kotze A.C."/>
            <person name="Gibbs R.A."/>
            <person name="Richards S."/>
            <person name="Batterham P."/>
            <person name="Gasser R.B."/>
        </authorList>
    </citation>
    <scope>NUCLEOTIDE SEQUENCE [LARGE SCALE GENOMIC DNA]</scope>
    <source>
        <strain evidence="16 17">LS</strain>
        <tissue evidence="16">Full body</tissue>
    </source>
</reference>
<dbReference type="AlphaFoldDB" id="A0A0L0C956"/>
<feature type="binding site" evidence="11">
    <location>
        <position position="11"/>
    </location>
    <ligand>
        <name>Zn(2+)</name>
        <dbReference type="ChEBI" id="CHEBI:29105"/>
    </ligand>
</feature>
<keyword evidence="5 11" id="KW-0862">Zinc</keyword>
<keyword evidence="17" id="KW-1185">Reference proteome</keyword>
<dbReference type="Pfam" id="PF00096">
    <property type="entry name" value="zf-C2H2"/>
    <property type="match status" value="3"/>
</dbReference>
<dbReference type="PROSITE" id="PS51915">
    <property type="entry name" value="ZAD"/>
    <property type="match status" value="1"/>
</dbReference>
<name>A0A0L0C956_LUCCU</name>
<dbReference type="PROSITE" id="PS00028">
    <property type="entry name" value="ZINC_FINGER_C2H2_1"/>
    <property type="match status" value="4"/>
</dbReference>
<evidence type="ECO:0000256" key="10">
    <source>
        <dbReference type="PROSITE-ProRule" id="PRU00042"/>
    </source>
</evidence>
<feature type="region of interest" description="Disordered" evidence="13">
    <location>
        <begin position="313"/>
        <end position="339"/>
    </location>
</feature>
<keyword evidence="7" id="KW-0238">DNA-binding</keyword>
<dbReference type="SMART" id="SM00355">
    <property type="entry name" value="ZnF_C2H2"/>
    <property type="match status" value="5"/>
</dbReference>
<comment type="caution">
    <text evidence="16">The sequence shown here is derived from an EMBL/GenBank/DDBJ whole genome shotgun (WGS) entry which is preliminary data.</text>
</comment>
<keyword evidence="12" id="KW-0175">Coiled coil</keyword>
<organism evidence="16 17">
    <name type="scientific">Lucilia cuprina</name>
    <name type="common">Green bottle fly</name>
    <name type="synonym">Australian sheep blowfly</name>
    <dbReference type="NCBI Taxonomy" id="7375"/>
    <lineage>
        <taxon>Eukaryota</taxon>
        <taxon>Metazoa</taxon>
        <taxon>Ecdysozoa</taxon>
        <taxon>Arthropoda</taxon>
        <taxon>Hexapoda</taxon>
        <taxon>Insecta</taxon>
        <taxon>Pterygota</taxon>
        <taxon>Neoptera</taxon>
        <taxon>Endopterygota</taxon>
        <taxon>Diptera</taxon>
        <taxon>Brachycera</taxon>
        <taxon>Muscomorpha</taxon>
        <taxon>Oestroidea</taxon>
        <taxon>Calliphoridae</taxon>
        <taxon>Luciliinae</taxon>
        <taxon>Lucilia</taxon>
    </lineage>
</organism>
<dbReference type="PROSITE" id="PS50157">
    <property type="entry name" value="ZINC_FINGER_C2H2_2"/>
    <property type="match status" value="5"/>
</dbReference>
<dbReference type="FunFam" id="3.30.160.60:FF:000325">
    <property type="entry name" value="ZFP90 zinc finger protein"/>
    <property type="match status" value="1"/>
</dbReference>
<feature type="binding site" evidence="11">
    <location>
        <position position="60"/>
    </location>
    <ligand>
        <name>Zn(2+)</name>
        <dbReference type="ChEBI" id="CHEBI:29105"/>
    </ligand>
</feature>
<dbReference type="EMBL" id="JRES01000749">
    <property type="protein sequence ID" value="KNC28777.1"/>
    <property type="molecule type" value="Genomic_DNA"/>
</dbReference>
<evidence type="ECO:0000256" key="13">
    <source>
        <dbReference type="SAM" id="MobiDB-lite"/>
    </source>
</evidence>
<feature type="binding site" evidence="11">
    <location>
        <position position="14"/>
    </location>
    <ligand>
        <name>Zn(2+)</name>
        <dbReference type="ChEBI" id="CHEBI:29105"/>
    </ligand>
</feature>
<evidence type="ECO:0000256" key="5">
    <source>
        <dbReference type="ARBA" id="ARBA00022833"/>
    </source>
</evidence>
<dbReference type="Gene3D" id="3.40.1800.20">
    <property type="match status" value="1"/>
</dbReference>
<dbReference type="InterPro" id="IPR013087">
    <property type="entry name" value="Znf_C2H2_type"/>
</dbReference>
<evidence type="ECO:0000256" key="1">
    <source>
        <dbReference type="ARBA" id="ARBA00004123"/>
    </source>
</evidence>
<proteinExistence type="predicted"/>
<feature type="domain" description="C2H2-type" evidence="14">
    <location>
        <begin position="430"/>
        <end position="457"/>
    </location>
</feature>
<dbReference type="PANTHER" id="PTHR16515">
    <property type="entry name" value="PR DOMAIN ZINC FINGER PROTEIN"/>
    <property type="match status" value="1"/>
</dbReference>
<sequence length="577" mass="66516">MCVVIDLDAVCLICLQPNKEMQPIFTTIGDNTELQIAQQISILSELKIDQHNKTLPRKICGKCLQDLRAAWRFRKNCQAAVTIFQTIVRLGGNQTAEDEIEAKELPVQEVKVPQELQIKCINNDDNVADEVDNKASESLIQKKSAAVDAFVLNNTKENSTLYEELVPHDYVEDQDNQSEEFHNLQQEINESNMEEVDEVEENESDQILQEEQEEGNNVVEYYLTEEALTDDSTIKLHNKLASKGKIQLETKQLKLNKQTTATDERQMKLTEYLEKVNKPTARVRTRGQNVQNVQKVAANARPQTKTIVIEDSNSAEDSQHLPAQPEVRQVKTRKRRTQSPEIKKPKVCELCGNSYRFQHALNAHMRRHYNEKPFPCDFCDKAFVSNVELRRHMRVHTGQKPYACQYCERRFSDFGSRIKHERTHTGERPYHCVTCGKSFAYPHVLSVHVLTHTGEKRFRCEYCSKGFTKKIYLQSHVEQHHNIGADFQVVIDESSQNQVDNNSMKGENFQDCIFTTEYVNEEAIEEADGEYEEENEQDPGKIMITQTLMHSKIEADDDDDVGEMHEIVEVEPEEEYS</sequence>
<evidence type="ECO:0000256" key="8">
    <source>
        <dbReference type="ARBA" id="ARBA00023163"/>
    </source>
</evidence>
<protein>
    <submittedName>
        <fullName evidence="16">Uncharacterized protein</fullName>
    </submittedName>
</protein>
<keyword evidence="2 11" id="KW-0479">Metal-binding</keyword>
<feature type="domain" description="C2H2-type" evidence="14">
    <location>
        <begin position="458"/>
        <end position="480"/>
    </location>
</feature>
<evidence type="ECO:0000256" key="4">
    <source>
        <dbReference type="ARBA" id="ARBA00022771"/>
    </source>
</evidence>
<feature type="domain" description="ZAD" evidence="15">
    <location>
        <begin position="9"/>
        <end position="87"/>
    </location>
</feature>
<feature type="domain" description="C2H2-type" evidence="14">
    <location>
        <begin position="346"/>
        <end position="373"/>
    </location>
</feature>
<dbReference type="SMART" id="SM00868">
    <property type="entry name" value="zf-AD"/>
    <property type="match status" value="1"/>
</dbReference>
<evidence type="ECO:0000256" key="7">
    <source>
        <dbReference type="ARBA" id="ARBA00023125"/>
    </source>
</evidence>
<dbReference type="InterPro" id="IPR036236">
    <property type="entry name" value="Znf_C2H2_sf"/>
</dbReference>
<feature type="domain" description="C2H2-type" evidence="14">
    <location>
        <begin position="374"/>
        <end position="401"/>
    </location>
</feature>
<keyword evidence="8" id="KW-0804">Transcription</keyword>
<evidence type="ECO:0000259" key="14">
    <source>
        <dbReference type="PROSITE" id="PS50157"/>
    </source>
</evidence>
<feature type="domain" description="C2H2-type" evidence="14">
    <location>
        <begin position="402"/>
        <end position="429"/>
    </location>
</feature>
<dbReference type="Pfam" id="PF07776">
    <property type="entry name" value="zf-AD"/>
    <property type="match status" value="1"/>
</dbReference>
<gene>
    <name evidence="16" type="ORF">FF38_09943</name>
</gene>
<dbReference type="FunFam" id="3.30.160.60:FF:002343">
    <property type="entry name" value="Zinc finger protein 33A"/>
    <property type="match status" value="1"/>
</dbReference>
<evidence type="ECO:0000313" key="16">
    <source>
        <dbReference type="EMBL" id="KNC28777.1"/>
    </source>
</evidence>
<dbReference type="GO" id="GO:0005634">
    <property type="term" value="C:nucleus"/>
    <property type="evidence" value="ECO:0007669"/>
    <property type="project" value="UniProtKB-SubCell"/>
</dbReference>
<dbReference type="InterPro" id="IPR012934">
    <property type="entry name" value="Znf_AD"/>
</dbReference>
<dbReference type="Gene3D" id="3.30.160.60">
    <property type="entry name" value="Classic Zinc Finger"/>
    <property type="match status" value="5"/>
</dbReference>
<evidence type="ECO:0000256" key="2">
    <source>
        <dbReference type="ARBA" id="ARBA00022723"/>
    </source>
</evidence>
<evidence type="ECO:0000256" key="11">
    <source>
        <dbReference type="PROSITE-ProRule" id="PRU01263"/>
    </source>
</evidence>